<dbReference type="RefSeq" id="WP_344686661.1">
    <property type="nucleotide sequence ID" value="NZ_BAAAVV010000001.1"/>
</dbReference>
<feature type="chain" id="PRO_5045162927" description="DUF306 domain-containing protein" evidence="1">
    <location>
        <begin position="19"/>
        <end position="253"/>
    </location>
</feature>
<dbReference type="InterPro" id="IPR005184">
    <property type="entry name" value="DUF306_Meta_HslJ"/>
</dbReference>
<dbReference type="Proteomes" id="UP001499924">
    <property type="component" value="Unassembled WGS sequence"/>
</dbReference>
<feature type="domain" description="DUF306" evidence="2">
    <location>
        <begin position="142"/>
        <end position="247"/>
    </location>
</feature>
<dbReference type="PROSITE" id="PS51257">
    <property type="entry name" value="PROKAR_LIPOPROTEIN"/>
    <property type="match status" value="1"/>
</dbReference>
<proteinExistence type="predicted"/>
<gene>
    <name evidence="3" type="ORF">GCM10010531_02450</name>
</gene>
<accession>A0ABP6NQI0</accession>
<dbReference type="Pfam" id="PF03724">
    <property type="entry name" value="META"/>
    <property type="match status" value="2"/>
</dbReference>
<organism evidence="3 4">
    <name type="scientific">Blastococcus jejuensis</name>
    <dbReference type="NCBI Taxonomy" id="351224"/>
    <lineage>
        <taxon>Bacteria</taxon>
        <taxon>Bacillati</taxon>
        <taxon>Actinomycetota</taxon>
        <taxon>Actinomycetes</taxon>
        <taxon>Geodermatophilales</taxon>
        <taxon>Geodermatophilaceae</taxon>
        <taxon>Blastococcus</taxon>
    </lineage>
</organism>
<keyword evidence="1" id="KW-0732">Signal</keyword>
<reference evidence="4" key="1">
    <citation type="journal article" date="2019" name="Int. J. Syst. Evol. Microbiol.">
        <title>The Global Catalogue of Microorganisms (GCM) 10K type strain sequencing project: providing services to taxonomists for standard genome sequencing and annotation.</title>
        <authorList>
            <consortium name="The Broad Institute Genomics Platform"/>
            <consortium name="The Broad Institute Genome Sequencing Center for Infectious Disease"/>
            <person name="Wu L."/>
            <person name="Ma J."/>
        </authorList>
    </citation>
    <scope>NUCLEOTIDE SEQUENCE [LARGE SCALE GENOMIC DNA]</scope>
    <source>
        <strain evidence="4">JCM 15614</strain>
    </source>
</reference>
<dbReference type="PANTHER" id="PTHR35535">
    <property type="entry name" value="HEAT SHOCK PROTEIN HSLJ"/>
    <property type="match status" value="1"/>
</dbReference>
<dbReference type="Gene3D" id="2.40.128.270">
    <property type="match status" value="2"/>
</dbReference>
<feature type="signal peptide" evidence="1">
    <location>
        <begin position="1"/>
        <end position="18"/>
    </location>
</feature>
<protein>
    <recommendedName>
        <fullName evidence="2">DUF306 domain-containing protein</fullName>
    </recommendedName>
</protein>
<comment type="caution">
    <text evidence="3">The sequence shown here is derived from an EMBL/GenBank/DDBJ whole genome shotgun (WGS) entry which is preliminary data.</text>
</comment>
<dbReference type="InterPro" id="IPR053147">
    <property type="entry name" value="Hsp_HslJ-like"/>
</dbReference>
<sequence length="253" mass="25581">MRAAVALAMVGLVVAACGATPGGGSGDDVVGEWEFVAGTAGGAPLPQPAGARATLTLDGEQAGGTSFCNHYSSGYSVSGNTIEFAGLGGTEMGCEPAIMDAEARFIGALGAVDTVAVDGEDLLLTGDTVELRFRPVPPVPTSELVGTQWVLDTLLDGEVASSVTGAPQLRLDADGAVTGSTGCREFTGTWTTSGDLVVLSDLDAGTDECAEGVRIQDDHVLAVLGDGFQVTVEEDRLTALDADGRGLVYREAG</sequence>
<dbReference type="PANTHER" id="PTHR35535:SF1">
    <property type="entry name" value="HEAT SHOCK PROTEIN HSLJ"/>
    <property type="match status" value="1"/>
</dbReference>
<feature type="domain" description="DUF306" evidence="2">
    <location>
        <begin position="32"/>
        <end position="129"/>
    </location>
</feature>
<name>A0ABP6NQI0_9ACTN</name>
<evidence type="ECO:0000256" key="1">
    <source>
        <dbReference type="SAM" id="SignalP"/>
    </source>
</evidence>
<keyword evidence="4" id="KW-1185">Reference proteome</keyword>
<evidence type="ECO:0000313" key="3">
    <source>
        <dbReference type="EMBL" id="GAA3154824.1"/>
    </source>
</evidence>
<evidence type="ECO:0000259" key="2">
    <source>
        <dbReference type="Pfam" id="PF03724"/>
    </source>
</evidence>
<evidence type="ECO:0000313" key="4">
    <source>
        <dbReference type="Proteomes" id="UP001499924"/>
    </source>
</evidence>
<dbReference type="InterPro" id="IPR038670">
    <property type="entry name" value="HslJ-like_sf"/>
</dbReference>
<dbReference type="EMBL" id="BAAAVV010000001">
    <property type="protein sequence ID" value="GAA3154824.1"/>
    <property type="molecule type" value="Genomic_DNA"/>
</dbReference>